<protein>
    <recommendedName>
        <fullName evidence="2">Peptidase C14 caspase domain-containing protein</fullName>
    </recommendedName>
</protein>
<gene>
    <name evidence="3" type="ORF">Vbra_7187</name>
</gene>
<proteinExistence type="inferred from homology"/>
<dbReference type="PANTHER" id="PTHR48104">
    <property type="entry name" value="METACASPASE-4"/>
    <property type="match status" value="1"/>
</dbReference>
<evidence type="ECO:0000256" key="1">
    <source>
        <dbReference type="ARBA" id="ARBA00009005"/>
    </source>
</evidence>
<dbReference type="Pfam" id="PF00656">
    <property type="entry name" value="Peptidase_C14"/>
    <property type="match status" value="1"/>
</dbReference>
<keyword evidence="4" id="KW-1185">Reference proteome</keyword>
<dbReference type="SUPFAM" id="SSF52129">
    <property type="entry name" value="Caspase-like"/>
    <property type="match status" value="1"/>
</dbReference>
<dbReference type="InterPro" id="IPR050452">
    <property type="entry name" value="Metacaspase"/>
</dbReference>
<dbReference type="EMBL" id="CDMY01000209">
    <property type="protein sequence ID" value="CEL94207.1"/>
    <property type="molecule type" value="Genomic_DNA"/>
</dbReference>
<comment type="similarity">
    <text evidence="1">Belongs to the peptidase C14B family.</text>
</comment>
<dbReference type="InterPro" id="IPR029030">
    <property type="entry name" value="Caspase-like_dom_sf"/>
</dbReference>
<organism evidence="3 4">
    <name type="scientific">Vitrella brassicaformis (strain CCMP3155)</name>
    <dbReference type="NCBI Taxonomy" id="1169540"/>
    <lineage>
        <taxon>Eukaryota</taxon>
        <taxon>Sar</taxon>
        <taxon>Alveolata</taxon>
        <taxon>Colpodellida</taxon>
        <taxon>Vitrellaceae</taxon>
        <taxon>Vitrella</taxon>
    </lineage>
</organism>
<dbReference type="OMA" id="TEENCKN"/>
<dbReference type="GO" id="GO:0006508">
    <property type="term" value="P:proteolysis"/>
    <property type="evidence" value="ECO:0007669"/>
    <property type="project" value="InterPro"/>
</dbReference>
<dbReference type="PhylomeDB" id="A0A0G4EFK4"/>
<dbReference type="Gene3D" id="3.40.50.12660">
    <property type="match status" value="2"/>
</dbReference>
<evidence type="ECO:0000313" key="4">
    <source>
        <dbReference type="Proteomes" id="UP000041254"/>
    </source>
</evidence>
<dbReference type="GO" id="GO:0005737">
    <property type="term" value="C:cytoplasm"/>
    <property type="evidence" value="ECO:0007669"/>
    <property type="project" value="TreeGrafter"/>
</dbReference>
<sequence length="383" mass="42380">MFGAVFKQLATEIAGPEAGQLAGRVAGSIFNEMAERDEPPPKRTYQPKPLNGKKKSLLIGINYFGQKGELNGCINDVHTVKNWLDEYGFPQDDDHQLVLTDDQEGANKPTHHNILKAFQWLVAGAADGDCLFFSYSGHGGQQRDTDGDEKDGYDETLIPVDFKEHGMIVDDKVYEYLVKPLPKGCRLTIILDCCHSGTACDLPYLFKATEENCKNWWEGIPQMILNTKWDTKNFQNLLMQGGAMGLQIYQKYRDFKAREAEEAASAANGGDDGEPEEAKFYREGTKNSLAEVIMFSGCKDKQTSADVGDVSGVFQLPAECGPGGAGGACTNAMISCLHEKPEQTWIEVLDNMRKKLNHRGFSQVPELSSTVEIDLGQRFSLTE</sequence>
<dbReference type="Proteomes" id="UP000041254">
    <property type="component" value="Unassembled WGS sequence"/>
</dbReference>
<evidence type="ECO:0000259" key="2">
    <source>
        <dbReference type="Pfam" id="PF00656"/>
    </source>
</evidence>
<feature type="domain" description="Peptidase C14 caspase" evidence="2">
    <location>
        <begin position="54"/>
        <end position="370"/>
    </location>
</feature>
<dbReference type="GO" id="GO:0004197">
    <property type="term" value="F:cysteine-type endopeptidase activity"/>
    <property type="evidence" value="ECO:0007669"/>
    <property type="project" value="InterPro"/>
</dbReference>
<dbReference type="InterPro" id="IPR011600">
    <property type="entry name" value="Pept_C14_caspase"/>
</dbReference>
<reference evidence="3 4" key="1">
    <citation type="submission" date="2014-11" db="EMBL/GenBank/DDBJ databases">
        <authorList>
            <person name="Zhu J."/>
            <person name="Qi W."/>
            <person name="Song R."/>
        </authorList>
    </citation>
    <scope>NUCLEOTIDE SEQUENCE [LARGE SCALE GENOMIC DNA]</scope>
</reference>
<dbReference type="AlphaFoldDB" id="A0A0G4EFK4"/>
<evidence type="ECO:0000313" key="3">
    <source>
        <dbReference type="EMBL" id="CEL94207.1"/>
    </source>
</evidence>
<accession>A0A0G4EFK4</accession>
<dbReference type="OrthoDB" id="3223806at2759"/>
<dbReference type="VEuPathDB" id="CryptoDB:Vbra_7187"/>
<dbReference type="PANTHER" id="PTHR48104:SF30">
    <property type="entry name" value="METACASPASE-1"/>
    <property type="match status" value="1"/>
</dbReference>
<dbReference type="InParanoid" id="A0A0G4EFK4"/>
<name>A0A0G4EFK4_VITBC</name>